<sequence>MNFNLKSTHPNLIKSYTYIRLIH</sequence>
<name>A0A0E9VNY5_ANGAN</name>
<reference evidence="1" key="1">
    <citation type="submission" date="2014-11" db="EMBL/GenBank/DDBJ databases">
        <authorList>
            <person name="Amaro Gonzalez C."/>
        </authorList>
    </citation>
    <scope>NUCLEOTIDE SEQUENCE</scope>
</reference>
<reference evidence="1" key="2">
    <citation type="journal article" date="2015" name="Fish Shellfish Immunol.">
        <title>Early steps in the European eel (Anguilla anguilla)-Vibrio vulnificus interaction in the gills: Role of the RtxA13 toxin.</title>
        <authorList>
            <person name="Callol A."/>
            <person name="Pajuelo D."/>
            <person name="Ebbesson L."/>
            <person name="Teles M."/>
            <person name="MacKenzie S."/>
            <person name="Amaro C."/>
        </authorList>
    </citation>
    <scope>NUCLEOTIDE SEQUENCE</scope>
</reference>
<dbReference type="EMBL" id="GBXM01029624">
    <property type="protein sequence ID" value="JAH78953.1"/>
    <property type="molecule type" value="Transcribed_RNA"/>
</dbReference>
<proteinExistence type="predicted"/>
<accession>A0A0E9VNY5</accession>
<evidence type="ECO:0000313" key="1">
    <source>
        <dbReference type="EMBL" id="JAH78953.1"/>
    </source>
</evidence>
<organism evidence="1">
    <name type="scientific">Anguilla anguilla</name>
    <name type="common">European freshwater eel</name>
    <name type="synonym">Muraena anguilla</name>
    <dbReference type="NCBI Taxonomy" id="7936"/>
    <lineage>
        <taxon>Eukaryota</taxon>
        <taxon>Metazoa</taxon>
        <taxon>Chordata</taxon>
        <taxon>Craniata</taxon>
        <taxon>Vertebrata</taxon>
        <taxon>Euteleostomi</taxon>
        <taxon>Actinopterygii</taxon>
        <taxon>Neopterygii</taxon>
        <taxon>Teleostei</taxon>
        <taxon>Anguilliformes</taxon>
        <taxon>Anguillidae</taxon>
        <taxon>Anguilla</taxon>
    </lineage>
</organism>
<dbReference type="AlphaFoldDB" id="A0A0E9VNY5"/>
<protein>
    <submittedName>
        <fullName evidence="1">Uncharacterized protein</fullName>
    </submittedName>
</protein>